<keyword evidence="6" id="KW-1185">Reference proteome</keyword>
<evidence type="ECO:0000259" key="4">
    <source>
        <dbReference type="SMART" id="SM00922"/>
    </source>
</evidence>
<gene>
    <name evidence="5" type="ORF">E2C06_04225</name>
</gene>
<evidence type="ECO:0000313" key="6">
    <source>
        <dbReference type="Proteomes" id="UP000295096"/>
    </source>
</evidence>
<reference evidence="5 6" key="1">
    <citation type="journal article" date="2016" name="J. Microbiol.">
        <title>Dankookia rubra gen. nov., sp. nov., an alphaproteobacterium isolated from sediment of a shallow stream.</title>
        <authorList>
            <person name="Kim W.H."/>
            <person name="Kim D.H."/>
            <person name="Kang K."/>
            <person name="Ahn T.Y."/>
        </authorList>
    </citation>
    <scope>NUCLEOTIDE SEQUENCE [LARGE SCALE GENOMIC DNA]</scope>
    <source>
        <strain evidence="5 6">JCM30602</strain>
    </source>
</reference>
<dbReference type="Gene3D" id="3.20.20.120">
    <property type="entry name" value="Enolase-like C-terminal domain"/>
    <property type="match status" value="1"/>
</dbReference>
<name>A0A4R5QKN9_9PROT</name>
<dbReference type="CDD" id="cd03316">
    <property type="entry name" value="MR_like"/>
    <property type="match status" value="1"/>
</dbReference>
<dbReference type="AlphaFoldDB" id="A0A4R5QKN9"/>
<dbReference type="Pfam" id="PF02746">
    <property type="entry name" value="MR_MLE_N"/>
    <property type="match status" value="1"/>
</dbReference>
<keyword evidence="3" id="KW-0460">Magnesium</keyword>
<evidence type="ECO:0000313" key="5">
    <source>
        <dbReference type="EMBL" id="TDH64032.1"/>
    </source>
</evidence>
<dbReference type="PROSITE" id="PS00908">
    <property type="entry name" value="MR_MLE_1"/>
    <property type="match status" value="1"/>
</dbReference>
<dbReference type="PANTHER" id="PTHR13794:SF58">
    <property type="entry name" value="MITOCHONDRIAL ENOLASE SUPERFAMILY MEMBER 1"/>
    <property type="match status" value="1"/>
</dbReference>
<dbReference type="GO" id="GO:0016052">
    <property type="term" value="P:carbohydrate catabolic process"/>
    <property type="evidence" value="ECO:0007669"/>
    <property type="project" value="TreeGrafter"/>
</dbReference>
<organism evidence="5 6">
    <name type="scientific">Dankookia rubra</name>
    <dbReference type="NCBI Taxonomy" id="1442381"/>
    <lineage>
        <taxon>Bacteria</taxon>
        <taxon>Pseudomonadati</taxon>
        <taxon>Pseudomonadota</taxon>
        <taxon>Alphaproteobacteria</taxon>
        <taxon>Acetobacterales</taxon>
        <taxon>Roseomonadaceae</taxon>
        <taxon>Dankookia</taxon>
    </lineage>
</organism>
<dbReference type="InterPro" id="IPR046945">
    <property type="entry name" value="RHMD-like"/>
</dbReference>
<dbReference type="InterPro" id="IPR018110">
    <property type="entry name" value="Mandel_Rmase/mucon_lact_enz_CS"/>
</dbReference>
<dbReference type="Pfam" id="PF13378">
    <property type="entry name" value="MR_MLE_C"/>
    <property type="match status" value="1"/>
</dbReference>
<feature type="domain" description="Mandelate racemase/muconate lactonizing enzyme C-terminal" evidence="4">
    <location>
        <begin position="180"/>
        <end position="273"/>
    </location>
</feature>
<dbReference type="Proteomes" id="UP000295096">
    <property type="component" value="Unassembled WGS sequence"/>
</dbReference>
<proteinExistence type="predicted"/>
<evidence type="ECO:0000256" key="2">
    <source>
        <dbReference type="ARBA" id="ARBA00022723"/>
    </source>
</evidence>
<dbReference type="Gene3D" id="3.30.390.10">
    <property type="entry name" value="Enolase-like, N-terminal domain"/>
    <property type="match status" value="1"/>
</dbReference>
<dbReference type="InterPro" id="IPR013342">
    <property type="entry name" value="Mandelate_racemase_C"/>
</dbReference>
<protein>
    <submittedName>
        <fullName evidence="5">Mandelate racemase/muconate lactonizing enzyme family protein</fullName>
    </submittedName>
</protein>
<comment type="cofactor">
    <cofactor evidence="1">
        <name>Mg(2+)</name>
        <dbReference type="ChEBI" id="CHEBI:18420"/>
    </cofactor>
</comment>
<dbReference type="SFLD" id="SFLDS00001">
    <property type="entry name" value="Enolase"/>
    <property type="match status" value="1"/>
</dbReference>
<evidence type="ECO:0000256" key="3">
    <source>
        <dbReference type="ARBA" id="ARBA00022842"/>
    </source>
</evidence>
<dbReference type="SMART" id="SM00922">
    <property type="entry name" value="MR_MLE"/>
    <property type="match status" value="1"/>
</dbReference>
<dbReference type="GO" id="GO:0009063">
    <property type="term" value="P:amino acid catabolic process"/>
    <property type="evidence" value="ECO:0007669"/>
    <property type="project" value="InterPro"/>
</dbReference>
<dbReference type="InterPro" id="IPR029065">
    <property type="entry name" value="Enolase_C-like"/>
</dbReference>
<dbReference type="InterPro" id="IPR036849">
    <property type="entry name" value="Enolase-like_C_sf"/>
</dbReference>
<dbReference type="GO" id="GO:0016836">
    <property type="term" value="F:hydro-lyase activity"/>
    <property type="evidence" value="ECO:0007669"/>
    <property type="project" value="TreeGrafter"/>
</dbReference>
<evidence type="ECO:0000256" key="1">
    <source>
        <dbReference type="ARBA" id="ARBA00001946"/>
    </source>
</evidence>
<sequence>MDGHVSSGPGLPRAVPRCEYRVERRNPSMRITAVTGHVLSSAFTYGNPAGPHGASRGGNLHLRNMDTLLVRVETDAGIVGWGEGFGFNLVRTTRQALTELIAPVCRGEELGDTPGLMRRLERRFHNFGRNGAVTFALSGLDIALWDIAAKTVGKPLHALLGGAKRDRVPAYASLLRYGDPALVARNTAAAIARGYRRIKLHEVDLACIRAARDAAPPEVPLMLDINCAWDTVEQGIAFCRAVHGMNVRWVEEPIWPPEDFAGIAAVRREAGVGIAAGECLGSPESLGAMLAAGAVDVVQPSITKMGGVTAMLAVRDLAARHGAALVPHCPYYGPGLLASLHVLAAVAVEEPLEYYFADLAAPPYPALVPRDGFVAVPQAPGLGLEIDPALLATAA</sequence>
<keyword evidence="2" id="KW-0479">Metal-binding</keyword>
<comment type="caution">
    <text evidence="5">The sequence shown here is derived from an EMBL/GenBank/DDBJ whole genome shotgun (WGS) entry which is preliminary data.</text>
</comment>
<dbReference type="OrthoDB" id="7511553at2"/>
<accession>A0A4R5QKN9</accession>
<dbReference type="SUPFAM" id="SSF54826">
    <property type="entry name" value="Enolase N-terminal domain-like"/>
    <property type="match status" value="1"/>
</dbReference>
<dbReference type="EMBL" id="SMSJ01000003">
    <property type="protein sequence ID" value="TDH64032.1"/>
    <property type="molecule type" value="Genomic_DNA"/>
</dbReference>
<dbReference type="SUPFAM" id="SSF51604">
    <property type="entry name" value="Enolase C-terminal domain-like"/>
    <property type="match status" value="1"/>
</dbReference>
<dbReference type="PANTHER" id="PTHR13794">
    <property type="entry name" value="ENOLASE SUPERFAMILY, MANDELATE RACEMASE"/>
    <property type="match status" value="1"/>
</dbReference>
<dbReference type="InterPro" id="IPR013341">
    <property type="entry name" value="Mandelate_racemase_N_dom"/>
</dbReference>
<dbReference type="InterPro" id="IPR029017">
    <property type="entry name" value="Enolase-like_N"/>
</dbReference>
<dbReference type="GO" id="GO:0000287">
    <property type="term" value="F:magnesium ion binding"/>
    <property type="evidence" value="ECO:0007669"/>
    <property type="project" value="UniProtKB-ARBA"/>
</dbReference>